<evidence type="ECO:0000313" key="7">
    <source>
        <dbReference type="EMBL" id="MBD2771000.1"/>
    </source>
</evidence>
<dbReference type="EC" id="3.1.-.-" evidence="5"/>
<evidence type="ECO:0000256" key="1">
    <source>
        <dbReference type="ARBA" id="ARBA00022649"/>
    </source>
</evidence>
<evidence type="ECO:0000256" key="2">
    <source>
        <dbReference type="ARBA" id="ARBA00022722"/>
    </source>
</evidence>
<dbReference type="GO" id="GO:0016787">
    <property type="term" value="F:hydrolase activity"/>
    <property type="evidence" value="ECO:0007669"/>
    <property type="project" value="UniProtKB-KW"/>
</dbReference>
<evidence type="ECO:0000259" key="6">
    <source>
        <dbReference type="Pfam" id="PF01850"/>
    </source>
</evidence>
<comment type="cofactor">
    <cofactor evidence="5">
        <name>Mg(2+)</name>
        <dbReference type="ChEBI" id="CHEBI:18420"/>
    </cofactor>
</comment>
<dbReference type="GO" id="GO:0000287">
    <property type="term" value="F:magnesium ion binding"/>
    <property type="evidence" value="ECO:0007669"/>
    <property type="project" value="UniProtKB-UniRule"/>
</dbReference>
<feature type="binding site" evidence="5">
    <location>
        <position position="106"/>
    </location>
    <ligand>
        <name>Mg(2+)</name>
        <dbReference type="ChEBI" id="CHEBI:18420"/>
    </ligand>
</feature>
<comment type="function">
    <text evidence="5">Toxic component of a toxin-antitoxin (TA) system. An RNase.</text>
</comment>
<dbReference type="HAMAP" id="MF_00265">
    <property type="entry name" value="VapC_Nob1"/>
    <property type="match status" value="1"/>
</dbReference>
<evidence type="ECO:0000313" key="8">
    <source>
        <dbReference type="Proteomes" id="UP000629098"/>
    </source>
</evidence>
<dbReference type="SUPFAM" id="SSF88723">
    <property type="entry name" value="PIN domain-like"/>
    <property type="match status" value="1"/>
</dbReference>
<keyword evidence="3 5" id="KW-0479">Metal-binding</keyword>
<dbReference type="Gene3D" id="3.40.50.1010">
    <property type="entry name" value="5'-nuclease"/>
    <property type="match status" value="1"/>
</dbReference>
<keyword evidence="5" id="KW-0460">Magnesium</keyword>
<dbReference type="EMBL" id="JACXAE010000012">
    <property type="protein sequence ID" value="MBD2771000.1"/>
    <property type="molecule type" value="Genomic_DNA"/>
</dbReference>
<dbReference type="Pfam" id="PF01850">
    <property type="entry name" value="PIN"/>
    <property type="match status" value="1"/>
</dbReference>
<comment type="similarity">
    <text evidence="5">Belongs to the PINc/VapC protein family.</text>
</comment>
<feature type="binding site" evidence="5">
    <location>
        <position position="6"/>
    </location>
    <ligand>
        <name>Mg(2+)</name>
        <dbReference type="ChEBI" id="CHEBI:18420"/>
    </ligand>
</feature>
<dbReference type="AlphaFoldDB" id="A0A8J7C9I7"/>
<proteinExistence type="inferred from homology"/>
<gene>
    <name evidence="5" type="primary">vapC</name>
    <name evidence="7" type="ORF">ICL16_02380</name>
</gene>
<keyword evidence="5" id="KW-0800">Toxin</keyword>
<reference evidence="7" key="1">
    <citation type="submission" date="2020-09" db="EMBL/GenBank/DDBJ databases">
        <title>Iningainema tapete sp. nov. (Scytonemataceae, Cyanobacteria) from greenhouses in central Florida (USA) produces two types of nodularin with biosynthetic potential for microcystin-LR and anabaenopeptins.</title>
        <authorList>
            <person name="Berthold D.E."/>
            <person name="Lefler F.W."/>
            <person name="Huang I.-S."/>
            <person name="Abdulla H."/>
            <person name="Zimba P.V."/>
            <person name="Laughinghouse H.D. IV."/>
        </authorList>
    </citation>
    <scope>NUCLEOTIDE SEQUENCE</scope>
    <source>
        <strain evidence="7">BLCCT55</strain>
    </source>
</reference>
<comment type="caution">
    <text evidence="7">The sequence shown here is derived from an EMBL/GenBank/DDBJ whole genome shotgun (WGS) entry which is preliminary data.</text>
</comment>
<dbReference type="Proteomes" id="UP000629098">
    <property type="component" value="Unassembled WGS sequence"/>
</dbReference>
<dbReference type="GO" id="GO:0090729">
    <property type="term" value="F:toxin activity"/>
    <property type="evidence" value="ECO:0007669"/>
    <property type="project" value="UniProtKB-KW"/>
</dbReference>
<evidence type="ECO:0000256" key="5">
    <source>
        <dbReference type="HAMAP-Rule" id="MF_00265"/>
    </source>
</evidence>
<sequence>MKVLFDTSVLVAALVEDHPNYPQSLPWLQQARAEQVKGFVSNHTLAELYASLTRLPRIPKISPVLAQRLLRENLNKFDKVVLTVEDYEATVDRMVRLNIPGGGIYDALIAQAAIKANVDVLLTLNASDFTRLGEEVARLVQVP</sequence>
<keyword evidence="1 5" id="KW-1277">Toxin-antitoxin system</keyword>
<dbReference type="InterPro" id="IPR029060">
    <property type="entry name" value="PIN-like_dom_sf"/>
</dbReference>
<keyword evidence="8" id="KW-1185">Reference proteome</keyword>
<dbReference type="GO" id="GO:0004540">
    <property type="term" value="F:RNA nuclease activity"/>
    <property type="evidence" value="ECO:0007669"/>
    <property type="project" value="InterPro"/>
</dbReference>
<name>A0A8J7C9I7_9CYAN</name>
<dbReference type="RefSeq" id="WP_190825314.1">
    <property type="nucleotide sequence ID" value="NZ_CAWPPI010000012.1"/>
</dbReference>
<keyword evidence="2 5" id="KW-0540">Nuclease</keyword>
<dbReference type="InterPro" id="IPR002716">
    <property type="entry name" value="PIN_dom"/>
</dbReference>
<evidence type="ECO:0000256" key="4">
    <source>
        <dbReference type="ARBA" id="ARBA00022801"/>
    </source>
</evidence>
<organism evidence="7 8">
    <name type="scientific">Iningainema tapete BLCC-T55</name>
    <dbReference type="NCBI Taxonomy" id="2748662"/>
    <lineage>
        <taxon>Bacteria</taxon>
        <taxon>Bacillati</taxon>
        <taxon>Cyanobacteriota</taxon>
        <taxon>Cyanophyceae</taxon>
        <taxon>Nostocales</taxon>
        <taxon>Scytonemataceae</taxon>
        <taxon>Iningainema tapete</taxon>
    </lineage>
</organism>
<evidence type="ECO:0000256" key="3">
    <source>
        <dbReference type="ARBA" id="ARBA00022723"/>
    </source>
</evidence>
<protein>
    <recommendedName>
        <fullName evidence="5">Ribonuclease VapC</fullName>
        <shortName evidence="5">RNase VapC</shortName>
        <ecNumber evidence="5">3.1.-.-</ecNumber>
    </recommendedName>
    <alternativeName>
        <fullName evidence="5">Toxin VapC</fullName>
    </alternativeName>
</protein>
<feature type="domain" description="PIN" evidence="6">
    <location>
        <begin position="3"/>
        <end position="132"/>
    </location>
</feature>
<dbReference type="InterPro" id="IPR022907">
    <property type="entry name" value="VapC_family"/>
</dbReference>
<accession>A0A8J7C9I7</accession>
<keyword evidence="4 5" id="KW-0378">Hydrolase</keyword>